<keyword evidence="6 11" id="KW-0686">Riboflavin biosynthesis</keyword>
<dbReference type="GO" id="GO:0009231">
    <property type="term" value="P:riboflavin biosynthetic process"/>
    <property type="evidence" value="ECO:0007669"/>
    <property type="project" value="UniProtKB-UniRule"/>
</dbReference>
<proteinExistence type="inferred from homology"/>
<comment type="caution">
    <text evidence="11">Lacks conserved residue(s) required for the propagation of feature annotation.</text>
</comment>
<evidence type="ECO:0000256" key="9">
    <source>
        <dbReference type="ARBA" id="ARBA00023211"/>
    </source>
</evidence>
<evidence type="ECO:0000256" key="7">
    <source>
        <dbReference type="ARBA" id="ARBA00022723"/>
    </source>
</evidence>
<dbReference type="GO" id="GO:0008686">
    <property type="term" value="F:3,4-dihydroxy-2-butanone-4-phosphate synthase activity"/>
    <property type="evidence" value="ECO:0007669"/>
    <property type="project" value="UniProtKB-UniRule"/>
</dbReference>
<gene>
    <name evidence="13" type="primary">ribBA_3</name>
    <name evidence="11" type="synonym">ribB</name>
    <name evidence="13" type="ORF">DSM112329_04544</name>
</gene>
<keyword evidence="10 11" id="KW-0456">Lyase</keyword>
<name>A0AAU7B1B5_9ACTN</name>
<evidence type="ECO:0000256" key="1">
    <source>
        <dbReference type="ARBA" id="ARBA00000141"/>
    </source>
</evidence>
<comment type="similarity">
    <text evidence="11">Belongs to the DHBP synthase family.</text>
</comment>
<comment type="cofactor">
    <cofactor evidence="2">
        <name>Mn(2+)</name>
        <dbReference type="ChEBI" id="CHEBI:29035"/>
    </cofactor>
</comment>
<comment type="subunit">
    <text evidence="11">Homodimer.</text>
</comment>
<reference evidence="13" key="1">
    <citation type="submission" date="2022-12" db="EMBL/GenBank/DDBJ databases">
        <title>Paraconexibacter alkalitolerans sp. nov. and Baekduia alba sp. nov., isolated from soil and emended description of the genera Paraconexibacter (Chun et al., 2020) and Baekduia (An et al., 2020).</title>
        <authorList>
            <person name="Vieira S."/>
            <person name="Huber K.J."/>
            <person name="Geppert A."/>
            <person name="Wolf J."/>
            <person name="Neumann-Schaal M."/>
            <person name="Muesken M."/>
            <person name="Overmann J."/>
        </authorList>
    </citation>
    <scope>NUCLEOTIDE SEQUENCE</scope>
    <source>
        <strain evidence="13">AEG42_29</strain>
    </source>
</reference>
<evidence type="ECO:0000256" key="11">
    <source>
        <dbReference type="HAMAP-Rule" id="MF_00180"/>
    </source>
</evidence>
<dbReference type="InterPro" id="IPR036144">
    <property type="entry name" value="RibA-like_sf"/>
</dbReference>
<dbReference type="InterPro" id="IPR032677">
    <property type="entry name" value="GTP_cyclohydro_II"/>
</dbReference>
<comment type="catalytic activity">
    <reaction evidence="1 11">
        <text>D-ribulose 5-phosphate = (2S)-2-hydroxy-3-oxobutyl phosphate + formate + H(+)</text>
        <dbReference type="Rhea" id="RHEA:18457"/>
        <dbReference type="ChEBI" id="CHEBI:15378"/>
        <dbReference type="ChEBI" id="CHEBI:15740"/>
        <dbReference type="ChEBI" id="CHEBI:58121"/>
        <dbReference type="ChEBI" id="CHEBI:58830"/>
        <dbReference type="EC" id="4.1.99.12"/>
    </reaction>
</comment>
<dbReference type="FunFam" id="3.90.870.10:FF:000001">
    <property type="entry name" value="Riboflavin biosynthesis protein RibBA"/>
    <property type="match status" value="1"/>
</dbReference>
<dbReference type="PANTHER" id="PTHR21327:SF18">
    <property type="entry name" value="3,4-DIHYDROXY-2-BUTANONE 4-PHOSPHATE SYNTHASE"/>
    <property type="match status" value="1"/>
</dbReference>
<dbReference type="SUPFAM" id="SSF142695">
    <property type="entry name" value="RibA-like"/>
    <property type="match status" value="1"/>
</dbReference>
<dbReference type="PANTHER" id="PTHR21327">
    <property type="entry name" value="GTP CYCLOHYDROLASE II-RELATED"/>
    <property type="match status" value="1"/>
</dbReference>
<evidence type="ECO:0000256" key="4">
    <source>
        <dbReference type="ARBA" id="ARBA00004904"/>
    </source>
</evidence>
<keyword evidence="7 11" id="KW-0479">Metal-binding</keyword>
<dbReference type="KEGG" id="parq:DSM112329_04544"/>
<feature type="domain" description="GTP cyclohydrolase II" evidence="12">
    <location>
        <begin position="211"/>
        <end position="366"/>
    </location>
</feature>
<dbReference type="InterPro" id="IPR000422">
    <property type="entry name" value="DHBP_synthase_RibB"/>
</dbReference>
<dbReference type="NCBIfam" id="TIGR00506">
    <property type="entry name" value="ribB"/>
    <property type="match status" value="1"/>
</dbReference>
<dbReference type="RefSeq" id="WP_354698846.1">
    <property type="nucleotide sequence ID" value="NZ_CP114014.1"/>
</dbReference>
<dbReference type="HAMAP" id="MF_00180">
    <property type="entry name" value="RibB"/>
    <property type="match status" value="1"/>
</dbReference>
<organism evidence="13">
    <name type="scientific">Paraconexibacter sp. AEG42_29</name>
    <dbReference type="NCBI Taxonomy" id="2997339"/>
    <lineage>
        <taxon>Bacteria</taxon>
        <taxon>Bacillati</taxon>
        <taxon>Actinomycetota</taxon>
        <taxon>Thermoleophilia</taxon>
        <taxon>Solirubrobacterales</taxon>
        <taxon>Paraconexibacteraceae</taxon>
        <taxon>Paraconexibacter</taxon>
    </lineage>
</organism>
<dbReference type="Pfam" id="PF00925">
    <property type="entry name" value="GTP_cyclohydro2"/>
    <property type="match status" value="1"/>
</dbReference>
<dbReference type="GO" id="GO:0005829">
    <property type="term" value="C:cytosol"/>
    <property type="evidence" value="ECO:0007669"/>
    <property type="project" value="TreeGrafter"/>
</dbReference>
<evidence type="ECO:0000259" key="12">
    <source>
        <dbReference type="Pfam" id="PF00925"/>
    </source>
</evidence>
<evidence type="ECO:0000256" key="5">
    <source>
        <dbReference type="ARBA" id="ARBA00005520"/>
    </source>
</evidence>
<comment type="function">
    <text evidence="3 11">Catalyzes the conversion of D-ribulose 5-phosphate to formate and 3,4-dihydroxy-2-butanone 4-phosphate.</text>
</comment>
<evidence type="ECO:0000256" key="3">
    <source>
        <dbReference type="ARBA" id="ARBA00002284"/>
    </source>
</evidence>
<evidence type="ECO:0000313" key="13">
    <source>
        <dbReference type="EMBL" id="XAY07656.1"/>
    </source>
</evidence>
<dbReference type="GO" id="GO:0000287">
    <property type="term" value="F:magnesium ion binding"/>
    <property type="evidence" value="ECO:0007669"/>
    <property type="project" value="UniProtKB-UniRule"/>
</dbReference>
<dbReference type="AlphaFoldDB" id="A0AAU7B1B5"/>
<evidence type="ECO:0000256" key="10">
    <source>
        <dbReference type="ARBA" id="ARBA00023239"/>
    </source>
</evidence>
<comment type="cofactor">
    <cofactor evidence="11">
        <name>Mg(2+)</name>
        <dbReference type="ChEBI" id="CHEBI:18420"/>
    </cofactor>
    <cofactor evidence="11">
        <name>Mn(2+)</name>
        <dbReference type="ChEBI" id="CHEBI:29035"/>
    </cofactor>
    <text evidence="11">Binds 2 divalent metal cations per subunit. Magnesium or manganese.</text>
</comment>
<evidence type="ECO:0000256" key="6">
    <source>
        <dbReference type="ARBA" id="ARBA00022619"/>
    </source>
</evidence>
<dbReference type="Gene3D" id="3.40.50.10990">
    <property type="entry name" value="GTP cyclohydrolase II"/>
    <property type="match status" value="1"/>
</dbReference>
<feature type="site" description="Essential for catalytic activity" evidence="11">
    <location>
        <position position="168"/>
    </location>
</feature>
<dbReference type="InterPro" id="IPR017945">
    <property type="entry name" value="DHBP_synth_RibB-like_a/b_dom"/>
</dbReference>
<feature type="binding site" evidence="11">
    <location>
        <begin position="144"/>
        <end position="148"/>
    </location>
    <ligand>
        <name>D-ribulose 5-phosphate</name>
        <dbReference type="ChEBI" id="CHEBI:58121"/>
    </ligand>
</feature>
<dbReference type="Pfam" id="PF00926">
    <property type="entry name" value="DHBP_synthase"/>
    <property type="match status" value="1"/>
</dbReference>
<comment type="similarity">
    <text evidence="5">In the N-terminal section; belongs to the DHBP synthase family.</text>
</comment>
<dbReference type="EMBL" id="CP114014">
    <property type="protein sequence ID" value="XAY07656.1"/>
    <property type="molecule type" value="Genomic_DNA"/>
</dbReference>
<keyword evidence="9 11" id="KW-0464">Manganese</keyword>
<accession>A0AAU7B1B5</accession>
<dbReference type="PIRSF" id="PIRSF001259">
    <property type="entry name" value="RibA"/>
    <property type="match status" value="1"/>
</dbReference>
<dbReference type="GO" id="GO:0030145">
    <property type="term" value="F:manganese ion binding"/>
    <property type="evidence" value="ECO:0007669"/>
    <property type="project" value="UniProtKB-UniRule"/>
</dbReference>
<sequence>MSPFSTIEAALDDMRAGKMVVVCDDEDRADSDPPAHLTLAAQFATPDAINFMATHGRGLICLAMTPERCDDLGLPMMTDANGSTFETAFTVSIEARVGTTTGISAADRARTVQAAVAAGATAADIVSPGHMFPLRAKPGGVLERTGQTEAAVDLARLAGLTPAGVICEIMNPDGTMARVDDLRSFCTEHGLKMITVKDLIAYRRRNEQLIERVVETTMPTAHGVFRAIGYRDLATGAEHMALVRGDVMGRHDTLVRVHSSCMAGDKLGSAACGCASKLDDALHRIDREEAGVIVYFEQPGLGCLGEAAEGHLPNPGATPFDELREFGIGAQILADLGLGSIRLMTNHPKRIRGLEGYGLTLSDQVPVGPASPARRPLPPAGLPLLEMDLLDEWRDGCAA</sequence>
<dbReference type="EC" id="4.1.99.12" evidence="11"/>
<dbReference type="Gene3D" id="3.90.870.10">
    <property type="entry name" value="DHBP synthase"/>
    <property type="match status" value="1"/>
</dbReference>
<evidence type="ECO:0000256" key="8">
    <source>
        <dbReference type="ARBA" id="ARBA00022842"/>
    </source>
</evidence>
<dbReference type="SUPFAM" id="SSF55821">
    <property type="entry name" value="YrdC/RibB"/>
    <property type="match status" value="1"/>
</dbReference>
<feature type="site" description="Essential for catalytic activity" evidence="11">
    <location>
        <position position="130"/>
    </location>
</feature>
<protein>
    <recommendedName>
        <fullName evidence="11">3,4-dihydroxy-2-butanone 4-phosphate synthase</fullName>
        <shortName evidence="11">DHBP synthase</shortName>
        <ecNumber evidence="11">4.1.99.12</ecNumber>
    </recommendedName>
</protein>
<keyword evidence="8 11" id="KW-0460">Magnesium</keyword>
<evidence type="ECO:0000256" key="2">
    <source>
        <dbReference type="ARBA" id="ARBA00001936"/>
    </source>
</evidence>
<dbReference type="GO" id="GO:0003935">
    <property type="term" value="F:GTP cyclohydrolase II activity"/>
    <property type="evidence" value="ECO:0007669"/>
    <property type="project" value="TreeGrafter"/>
</dbReference>
<comment type="pathway">
    <text evidence="4 11">Cofactor biosynthesis; riboflavin biosynthesis; 2-hydroxy-3-oxobutyl phosphate from D-ribulose 5-phosphate: step 1/1.</text>
</comment>